<dbReference type="Gene3D" id="3.10.20.30">
    <property type="match status" value="1"/>
</dbReference>
<protein>
    <recommendedName>
        <fullName evidence="5">Molybdopterin synthase sulfur carrier subunit</fullName>
    </recommendedName>
    <alternativeName>
        <fullName evidence="11">MPT synthase subunit 1</fullName>
    </alternativeName>
    <alternativeName>
        <fullName evidence="8">Molybdenum cofactor biosynthesis protein D</fullName>
    </alternativeName>
    <alternativeName>
        <fullName evidence="10">Molybdopterin-converting factor small subunit</fullName>
    </alternativeName>
    <alternativeName>
        <fullName evidence="9">Molybdopterin-converting factor subunit 1</fullName>
    </alternativeName>
    <alternativeName>
        <fullName evidence="12">Sulfur carrier protein MoaD</fullName>
    </alternativeName>
</protein>
<comment type="pathway">
    <text evidence="1">Cofactor biosynthesis; molybdopterin biosynthesis.</text>
</comment>
<reference evidence="13" key="2">
    <citation type="submission" date="2020-09" db="EMBL/GenBank/DDBJ databases">
        <authorList>
            <person name="Sun Q."/>
            <person name="Zhou Y."/>
        </authorList>
    </citation>
    <scope>NUCLEOTIDE SEQUENCE</scope>
    <source>
        <strain evidence="13">CGMCC 1.15371</strain>
    </source>
</reference>
<evidence type="ECO:0000256" key="1">
    <source>
        <dbReference type="ARBA" id="ARBA00005046"/>
    </source>
</evidence>
<evidence type="ECO:0000256" key="6">
    <source>
        <dbReference type="ARBA" id="ARBA00054425"/>
    </source>
</evidence>
<proteinExistence type="inferred from homology"/>
<dbReference type="PANTHER" id="PTHR33359:SF1">
    <property type="entry name" value="MOLYBDOPTERIN SYNTHASE SULFUR CARRIER SUBUNIT"/>
    <property type="match status" value="1"/>
</dbReference>
<keyword evidence="2" id="KW-0547">Nucleotide-binding</keyword>
<dbReference type="NCBIfam" id="TIGR01682">
    <property type="entry name" value="moaD"/>
    <property type="match status" value="1"/>
</dbReference>
<evidence type="ECO:0000313" key="13">
    <source>
        <dbReference type="EMBL" id="GGE50733.1"/>
    </source>
</evidence>
<evidence type="ECO:0000256" key="7">
    <source>
        <dbReference type="ARBA" id="ARBA00063099"/>
    </source>
</evidence>
<evidence type="ECO:0000313" key="14">
    <source>
        <dbReference type="Proteomes" id="UP000628775"/>
    </source>
</evidence>
<dbReference type="FunFam" id="3.10.20.30:FF:000010">
    <property type="entry name" value="Molybdopterin synthase sulfur carrier subunit"/>
    <property type="match status" value="1"/>
</dbReference>
<dbReference type="PANTHER" id="PTHR33359">
    <property type="entry name" value="MOLYBDOPTERIN SYNTHASE SULFUR CARRIER SUBUNIT"/>
    <property type="match status" value="1"/>
</dbReference>
<comment type="function">
    <text evidence="6">Involved in sulfur transfer in the conversion of molybdopterin precursor Z to molybdopterin.</text>
</comment>
<comment type="similarity">
    <text evidence="4">Belongs to the MoaD family.</text>
</comment>
<evidence type="ECO:0000256" key="2">
    <source>
        <dbReference type="ARBA" id="ARBA00022741"/>
    </source>
</evidence>
<evidence type="ECO:0000256" key="4">
    <source>
        <dbReference type="ARBA" id="ARBA00024200"/>
    </source>
</evidence>
<dbReference type="EMBL" id="BMIR01000018">
    <property type="protein sequence ID" value="GGE50733.1"/>
    <property type="molecule type" value="Genomic_DNA"/>
</dbReference>
<keyword evidence="14" id="KW-1185">Reference proteome</keyword>
<dbReference type="Proteomes" id="UP000628775">
    <property type="component" value="Unassembled WGS sequence"/>
</dbReference>
<organism evidence="13 14">
    <name type="scientific">Pullulanibacillus camelliae</name>
    <dbReference type="NCBI Taxonomy" id="1707096"/>
    <lineage>
        <taxon>Bacteria</taxon>
        <taxon>Bacillati</taxon>
        <taxon>Bacillota</taxon>
        <taxon>Bacilli</taxon>
        <taxon>Bacillales</taxon>
        <taxon>Sporolactobacillaceae</taxon>
        <taxon>Pullulanibacillus</taxon>
    </lineage>
</organism>
<dbReference type="SUPFAM" id="SSF54285">
    <property type="entry name" value="MoaD/ThiS"/>
    <property type="match status" value="1"/>
</dbReference>
<evidence type="ECO:0000256" key="10">
    <source>
        <dbReference type="ARBA" id="ARBA00077809"/>
    </source>
</evidence>
<comment type="caution">
    <text evidence="13">The sequence shown here is derived from an EMBL/GenBank/DDBJ whole genome shotgun (WGS) entry which is preliminary data.</text>
</comment>
<dbReference type="RefSeq" id="WP_188696513.1">
    <property type="nucleotide sequence ID" value="NZ_BMIR01000018.1"/>
</dbReference>
<dbReference type="GO" id="GO:1990133">
    <property type="term" value="C:molybdopterin adenylyltransferase complex"/>
    <property type="evidence" value="ECO:0007669"/>
    <property type="project" value="TreeGrafter"/>
</dbReference>
<name>A0A8J2YKW4_9BACL</name>
<sequence>MIQILFFAGIQEELGIDRLEVEPEGIYTVKELKGFLQHTYHSSTLQQSMTAINENFVTEQEKIKEGDIVAFIPPVSGG</sequence>
<evidence type="ECO:0000256" key="11">
    <source>
        <dbReference type="ARBA" id="ARBA00078020"/>
    </source>
</evidence>
<dbReference type="InterPro" id="IPR044672">
    <property type="entry name" value="MOCS2A"/>
</dbReference>
<reference evidence="13" key="1">
    <citation type="journal article" date="2014" name="Int. J. Syst. Evol. Microbiol.">
        <title>Complete genome sequence of Corynebacterium casei LMG S-19264T (=DSM 44701T), isolated from a smear-ripened cheese.</title>
        <authorList>
            <consortium name="US DOE Joint Genome Institute (JGI-PGF)"/>
            <person name="Walter F."/>
            <person name="Albersmeier A."/>
            <person name="Kalinowski J."/>
            <person name="Ruckert C."/>
        </authorList>
    </citation>
    <scope>NUCLEOTIDE SEQUENCE</scope>
    <source>
        <strain evidence="13">CGMCC 1.15371</strain>
    </source>
</reference>
<accession>A0A8J2YKW4</accession>
<evidence type="ECO:0000256" key="9">
    <source>
        <dbReference type="ARBA" id="ARBA00076711"/>
    </source>
</evidence>
<dbReference type="InterPro" id="IPR016155">
    <property type="entry name" value="Mopterin_synth/thiamin_S_b"/>
</dbReference>
<dbReference type="GO" id="GO:0000166">
    <property type="term" value="F:nucleotide binding"/>
    <property type="evidence" value="ECO:0007669"/>
    <property type="project" value="UniProtKB-KW"/>
</dbReference>
<evidence type="ECO:0000256" key="8">
    <source>
        <dbReference type="ARBA" id="ARBA00075076"/>
    </source>
</evidence>
<dbReference type="AlphaFoldDB" id="A0A8J2YKW4"/>
<gene>
    <name evidence="13" type="primary">moaD</name>
    <name evidence="13" type="ORF">GCM10011391_31880</name>
</gene>
<dbReference type="InterPro" id="IPR012675">
    <property type="entry name" value="Beta-grasp_dom_sf"/>
</dbReference>
<dbReference type="UniPathway" id="UPA00344"/>
<comment type="subunit">
    <text evidence="7">Heterotetramer of 2 MoaD subunits and 2 MoaE subunits. Forms a stable heterotetrameric complex of 2 MoaD and 2 MoeB during adenylation of MoaD by MoeB. During catalysis MoaD shuttles between the two heterotetrameric complexes.</text>
</comment>
<keyword evidence="3" id="KW-0501">Molybdenum cofactor biosynthesis</keyword>
<dbReference type="CDD" id="cd00754">
    <property type="entry name" value="Ubl_MoaD"/>
    <property type="match status" value="1"/>
</dbReference>
<evidence type="ECO:0000256" key="3">
    <source>
        <dbReference type="ARBA" id="ARBA00023150"/>
    </source>
</evidence>
<dbReference type="Pfam" id="PF02597">
    <property type="entry name" value="ThiS"/>
    <property type="match status" value="1"/>
</dbReference>
<evidence type="ECO:0000256" key="12">
    <source>
        <dbReference type="ARBA" id="ARBA00078992"/>
    </source>
</evidence>
<evidence type="ECO:0000256" key="5">
    <source>
        <dbReference type="ARBA" id="ARBA00024247"/>
    </source>
</evidence>
<dbReference type="InterPro" id="IPR003749">
    <property type="entry name" value="ThiS/MoaD-like"/>
</dbReference>
<dbReference type="GO" id="GO:0006777">
    <property type="term" value="P:Mo-molybdopterin cofactor biosynthetic process"/>
    <property type="evidence" value="ECO:0007669"/>
    <property type="project" value="UniProtKB-KW"/>
</dbReference>